<comment type="caution">
    <text evidence="2">The sequence shown here is derived from an EMBL/GenBank/DDBJ whole genome shotgun (WGS) entry which is preliminary data.</text>
</comment>
<reference evidence="2 3" key="1">
    <citation type="journal article" date="2019" name="Gigascience">
        <title>Whole-genome sequence of the oriental lung fluke Paragonimus westermani.</title>
        <authorList>
            <person name="Oey H."/>
            <person name="Zakrzewski M."/>
            <person name="Narain K."/>
            <person name="Devi K.R."/>
            <person name="Agatsuma T."/>
            <person name="Nawaratna S."/>
            <person name="Gobert G.N."/>
            <person name="Jones M.K."/>
            <person name="Ragan M.A."/>
            <person name="McManus D.P."/>
            <person name="Krause L."/>
        </authorList>
    </citation>
    <scope>NUCLEOTIDE SEQUENCE [LARGE SCALE GENOMIC DNA]</scope>
    <source>
        <strain evidence="2 3">IND2009</strain>
    </source>
</reference>
<protein>
    <submittedName>
        <fullName evidence="2">Uncharacterized protein</fullName>
    </submittedName>
</protein>
<organism evidence="2 3">
    <name type="scientific">Paragonimus westermani</name>
    <dbReference type="NCBI Taxonomy" id="34504"/>
    <lineage>
        <taxon>Eukaryota</taxon>
        <taxon>Metazoa</taxon>
        <taxon>Spiralia</taxon>
        <taxon>Lophotrochozoa</taxon>
        <taxon>Platyhelminthes</taxon>
        <taxon>Trematoda</taxon>
        <taxon>Digenea</taxon>
        <taxon>Plagiorchiida</taxon>
        <taxon>Troglotremata</taxon>
        <taxon>Troglotrematidae</taxon>
        <taxon>Paragonimus</taxon>
    </lineage>
</organism>
<proteinExistence type="predicted"/>
<feature type="non-terminal residue" evidence="2">
    <location>
        <position position="1"/>
    </location>
</feature>
<dbReference type="PANTHER" id="PTHR28348:SF1">
    <property type="entry name" value="UPF0193 PROTEIN EVG1"/>
    <property type="match status" value="1"/>
</dbReference>
<dbReference type="PANTHER" id="PTHR28348">
    <property type="entry name" value="UPF0193 PROTEIN EVG1"/>
    <property type="match status" value="1"/>
</dbReference>
<feature type="region of interest" description="Disordered" evidence="1">
    <location>
        <begin position="1"/>
        <end position="26"/>
    </location>
</feature>
<dbReference type="Proteomes" id="UP000324629">
    <property type="component" value="Unassembled WGS sequence"/>
</dbReference>
<dbReference type="Pfam" id="PF05250">
    <property type="entry name" value="UPF0193"/>
    <property type="match status" value="1"/>
</dbReference>
<sequence length="146" mass="17011">KNVILSKLDDEPPYRPTPVPKHAGAAEKTRLAQLMAYGEEPKPRASDPRRLENGRFAFLRRRLQGARKLGPHGTEEENPCTDEDRFTELIKEVKERRQFLDQMRVMGKEELYKSKVETEISQLVREMELIDMKRSAKIQGTIDYQN</sequence>
<dbReference type="EMBL" id="QNGE01000498">
    <property type="protein sequence ID" value="KAA3680231.1"/>
    <property type="molecule type" value="Genomic_DNA"/>
</dbReference>
<dbReference type="InterPro" id="IPR007914">
    <property type="entry name" value="UPF0193"/>
</dbReference>
<evidence type="ECO:0000256" key="1">
    <source>
        <dbReference type="SAM" id="MobiDB-lite"/>
    </source>
</evidence>
<gene>
    <name evidence="2" type="ORF">DEA37_0010240</name>
</gene>
<accession>A0A5J4NXH6</accession>
<keyword evidence="3" id="KW-1185">Reference proteome</keyword>
<dbReference type="AlphaFoldDB" id="A0A5J4NXH6"/>
<evidence type="ECO:0000313" key="2">
    <source>
        <dbReference type="EMBL" id="KAA3680231.1"/>
    </source>
</evidence>
<name>A0A5J4NXH6_9TREM</name>
<evidence type="ECO:0000313" key="3">
    <source>
        <dbReference type="Proteomes" id="UP000324629"/>
    </source>
</evidence>